<dbReference type="PANTHER" id="PTHR11439">
    <property type="entry name" value="GAG-POL-RELATED RETROTRANSPOSON"/>
    <property type="match status" value="1"/>
</dbReference>
<proteinExistence type="predicted"/>
<dbReference type="CDD" id="cd09272">
    <property type="entry name" value="RNase_HI_RT_Ty1"/>
    <property type="match status" value="1"/>
</dbReference>
<evidence type="ECO:0000313" key="1">
    <source>
        <dbReference type="Proteomes" id="UP000515211"/>
    </source>
</evidence>
<dbReference type="KEGG" id="adu:107460124"/>
<dbReference type="PANTHER" id="PTHR11439:SF454">
    <property type="match status" value="1"/>
</dbReference>
<sequence>MTFFSKIEPNCTANTPTTYRQLIGRLIYLTNTRPDISYAVGCLSQFLDYATTSHLQDTFCILRYLKGRLATGLFFSSTSNLHLTEFADADWATCVDTRRFVSGYCFILGKSLISWKSKKQITVAKSSPKAEYRSLAVATCEASWLSFLMNFIGLPLQKSIIQPFILPIIPSFMKEPNTLK</sequence>
<dbReference type="GeneID" id="107460124"/>
<name>A0A6P4B4T7_ARADU</name>
<reference evidence="1" key="1">
    <citation type="journal article" date="2016" name="Nat. Genet.">
        <title>The genome sequences of Arachis duranensis and Arachis ipaensis, the diploid ancestors of cultivated peanut.</title>
        <authorList>
            <person name="Bertioli D.J."/>
            <person name="Cannon S.B."/>
            <person name="Froenicke L."/>
            <person name="Huang G."/>
            <person name="Farmer A.D."/>
            <person name="Cannon E.K."/>
            <person name="Liu X."/>
            <person name="Gao D."/>
            <person name="Clevenger J."/>
            <person name="Dash S."/>
            <person name="Ren L."/>
            <person name="Moretzsohn M.C."/>
            <person name="Shirasawa K."/>
            <person name="Huang W."/>
            <person name="Vidigal B."/>
            <person name="Abernathy B."/>
            <person name="Chu Y."/>
            <person name="Niederhuth C.E."/>
            <person name="Umale P."/>
            <person name="Araujo A.C."/>
            <person name="Kozik A."/>
            <person name="Kim K.D."/>
            <person name="Burow M.D."/>
            <person name="Varshney R.K."/>
            <person name="Wang X."/>
            <person name="Zhang X."/>
            <person name="Barkley N."/>
            <person name="Guimaraes P.M."/>
            <person name="Isobe S."/>
            <person name="Guo B."/>
            <person name="Liao B."/>
            <person name="Stalker H.T."/>
            <person name="Schmitz R.J."/>
            <person name="Scheffler B.E."/>
            <person name="Leal-Bertioli S.C."/>
            <person name="Xun X."/>
            <person name="Jackson S.A."/>
            <person name="Michelmore R."/>
            <person name="Ozias-Akins P."/>
        </authorList>
    </citation>
    <scope>NUCLEOTIDE SEQUENCE [LARGE SCALE GENOMIC DNA]</scope>
    <source>
        <strain evidence="1">cv. V14167</strain>
    </source>
</reference>
<dbReference type="InterPro" id="IPR043502">
    <property type="entry name" value="DNA/RNA_pol_sf"/>
</dbReference>
<dbReference type="AlphaFoldDB" id="A0A6P4B4T7"/>
<accession>A0A6P4B4T7</accession>
<protein>
    <submittedName>
        <fullName evidence="2">Uncharacterized mitochondrial protein AtMg00810-like</fullName>
    </submittedName>
</protein>
<dbReference type="RefSeq" id="XP_015933941.1">
    <property type="nucleotide sequence ID" value="XM_016078455.1"/>
</dbReference>
<keyword evidence="1" id="KW-1185">Reference proteome</keyword>
<dbReference type="Proteomes" id="UP000515211">
    <property type="component" value="Chromosome 8"/>
</dbReference>
<evidence type="ECO:0000313" key="2">
    <source>
        <dbReference type="RefSeq" id="XP_015933941.1"/>
    </source>
</evidence>
<reference evidence="2" key="2">
    <citation type="submission" date="2025-08" db="UniProtKB">
        <authorList>
            <consortium name="RefSeq"/>
        </authorList>
    </citation>
    <scope>IDENTIFICATION</scope>
    <source>
        <tissue evidence="2">Whole plant</tissue>
    </source>
</reference>
<organism evidence="1 2">
    <name type="scientific">Arachis duranensis</name>
    <name type="common">Wild peanut</name>
    <dbReference type="NCBI Taxonomy" id="130453"/>
    <lineage>
        <taxon>Eukaryota</taxon>
        <taxon>Viridiplantae</taxon>
        <taxon>Streptophyta</taxon>
        <taxon>Embryophyta</taxon>
        <taxon>Tracheophyta</taxon>
        <taxon>Spermatophyta</taxon>
        <taxon>Magnoliopsida</taxon>
        <taxon>eudicotyledons</taxon>
        <taxon>Gunneridae</taxon>
        <taxon>Pentapetalae</taxon>
        <taxon>rosids</taxon>
        <taxon>fabids</taxon>
        <taxon>Fabales</taxon>
        <taxon>Fabaceae</taxon>
        <taxon>Papilionoideae</taxon>
        <taxon>50 kb inversion clade</taxon>
        <taxon>dalbergioids sensu lato</taxon>
        <taxon>Dalbergieae</taxon>
        <taxon>Pterocarpus clade</taxon>
        <taxon>Arachis</taxon>
    </lineage>
</organism>
<gene>
    <name evidence="2" type="primary">LOC107460124</name>
</gene>
<dbReference type="SUPFAM" id="SSF56672">
    <property type="entry name" value="DNA/RNA polymerases"/>
    <property type="match status" value="1"/>
</dbReference>